<dbReference type="EMBL" id="QZWG01000015">
    <property type="protein sequence ID" value="RZB65698.1"/>
    <property type="molecule type" value="Genomic_DNA"/>
</dbReference>
<name>A0A445GWK4_GLYSO</name>
<dbReference type="PANTHER" id="PTHR46604:SF2">
    <property type="entry name" value="MCAFUNC DOMAIN-CONTAINING PROTEIN"/>
    <property type="match status" value="1"/>
</dbReference>
<keyword evidence="4" id="KW-1185">Reference proteome</keyword>
<evidence type="ECO:0000313" key="3">
    <source>
        <dbReference type="EMBL" id="RZB65698.1"/>
    </source>
</evidence>
<dbReference type="InterPro" id="IPR001878">
    <property type="entry name" value="Znf_CCHC"/>
</dbReference>
<evidence type="ECO:0000313" key="4">
    <source>
        <dbReference type="Proteomes" id="UP000289340"/>
    </source>
</evidence>
<dbReference type="Proteomes" id="UP000289340">
    <property type="component" value="Chromosome 15"/>
</dbReference>
<dbReference type="PROSITE" id="PS50158">
    <property type="entry name" value="ZF_CCHC"/>
    <property type="match status" value="1"/>
</dbReference>
<protein>
    <submittedName>
        <fullName evidence="3">Protein MID1-COMPLEMENTING ACTIVITY 2</fullName>
    </submittedName>
</protein>
<reference evidence="3 4" key="1">
    <citation type="submission" date="2018-09" db="EMBL/GenBank/DDBJ databases">
        <title>A high-quality reference genome of wild soybean provides a powerful tool to mine soybean genomes.</title>
        <authorList>
            <person name="Xie M."/>
            <person name="Chung C.Y.L."/>
            <person name="Li M.-W."/>
            <person name="Wong F.-L."/>
            <person name="Chan T.-F."/>
            <person name="Lam H.-M."/>
        </authorList>
    </citation>
    <scope>NUCLEOTIDE SEQUENCE [LARGE SCALE GENOMIC DNA]</scope>
    <source>
        <strain evidence="4">cv. W05</strain>
        <tissue evidence="3">Hypocotyl of etiolated seedlings</tissue>
    </source>
</reference>
<dbReference type="AlphaFoldDB" id="A0A445GWK4"/>
<sequence length="517" mass="59945">MQHFSEEDKREYTLDEEEMETQNVILKTSRSKKDACILEKSLSHRYPDLVFHEALKEEKEKLHVEIRRSRTNNDPEQCRVIEHLIEVTKNVVNMSPNKKVTKIVFNEPTDLIARHITDNAIGSEDLELESAYKSQSEWKTDLFGFCRDPCLCKFNPILYRFYFKKCMSSLSLHGILESGKLVGANYDDWYRDLRIFLMQEKLIDTIDKPPMEAPDLSDARATKVFQKYLDECLIAKCIILASMSSELERQHQDMDPYEIIEHLKKMYGGQSRTARFQLSKALFRSSLAANEKVEPHVLKMIDLIEQLEKLGCTLGKELSEDLILLSDSFSQFIVNFNMNKMSCDLHEMLNLLIDYENQIASKKKKGTLMIVSKSSKKKGKVPKRKHLGPKCDLTKPKNKRNKINQTDVECFFCKEKGHSKRNCKKYLDSLKNKKQGFSKQTPRYISVDELCLSWASKVLAREERTELKLTFHRRKVEKFGRFAPEIKGIVNAIRLNSLITSLLETGDRGLLSAFAET</sequence>
<evidence type="ECO:0000256" key="1">
    <source>
        <dbReference type="PROSITE-ProRule" id="PRU00047"/>
    </source>
</evidence>
<evidence type="ECO:0000259" key="2">
    <source>
        <dbReference type="PROSITE" id="PS50158"/>
    </source>
</evidence>
<keyword evidence="1" id="KW-0863">Zinc-finger</keyword>
<dbReference type="SUPFAM" id="SSF57756">
    <property type="entry name" value="Retrovirus zinc finger-like domains"/>
    <property type="match status" value="1"/>
</dbReference>
<organism evidence="3 4">
    <name type="scientific">Glycine soja</name>
    <name type="common">Wild soybean</name>
    <dbReference type="NCBI Taxonomy" id="3848"/>
    <lineage>
        <taxon>Eukaryota</taxon>
        <taxon>Viridiplantae</taxon>
        <taxon>Streptophyta</taxon>
        <taxon>Embryophyta</taxon>
        <taxon>Tracheophyta</taxon>
        <taxon>Spermatophyta</taxon>
        <taxon>Magnoliopsida</taxon>
        <taxon>eudicotyledons</taxon>
        <taxon>Gunneridae</taxon>
        <taxon>Pentapetalae</taxon>
        <taxon>rosids</taxon>
        <taxon>fabids</taxon>
        <taxon>Fabales</taxon>
        <taxon>Fabaceae</taxon>
        <taxon>Papilionoideae</taxon>
        <taxon>50 kb inversion clade</taxon>
        <taxon>NPAAA clade</taxon>
        <taxon>indigoferoid/millettioid clade</taxon>
        <taxon>Phaseoleae</taxon>
        <taxon>Glycine</taxon>
        <taxon>Glycine subgen. Soja</taxon>
    </lineage>
</organism>
<keyword evidence="1" id="KW-0862">Zinc</keyword>
<dbReference type="PANTHER" id="PTHR46604">
    <property type="entry name" value="PROTEIN MID1-COMPLEMENTING ACTIVITY 1"/>
    <property type="match status" value="1"/>
</dbReference>
<dbReference type="InterPro" id="IPR036875">
    <property type="entry name" value="Znf_CCHC_sf"/>
</dbReference>
<gene>
    <name evidence="3" type="ORF">D0Y65_041666</name>
</gene>
<keyword evidence="1" id="KW-0479">Metal-binding</keyword>
<dbReference type="GO" id="GO:0008270">
    <property type="term" value="F:zinc ion binding"/>
    <property type="evidence" value="ECO:0007669"/>
    <property type="project" value="UniProtKB-KW"/>
</dbReference>
<comment type="caution">
    <text evidence="3">The sequence shown here is derived from an EMBL/GenBank/DDBJ whole genome shotgun (WGS) entry which is preliminary data.</text>
</comment>
<dbReference type="Pfam" id="PF14223">
    <property type="entry name" value="Retrotran_gag_2"/>
    <property type="match status" value="1"/>
</dbReference>
<accession>A0A445GWK4</accession>
<dbReference type="GO" id="GO:0003676">
    <property type="term" value="F:nucleic acid binding"/>
    <property type="evidence" value="ECO:0007669"/>
    <property type="project" value="InterPro"/>
</dbReference>
<proteinExistence type="predicted"/>
<feature type="domain" description="CCHC-type" evidence="2">
    <location>
        <begin position="410"/>
        <end position="425"/>
    </location>
</feature>